<evidence type="ECO:0000313" key="7">
    <source>
        <dbReference type="Ensembl" id="ENSMODP00000026513.3"/>
    </source>
</evidence>
<dbReference type="Ensembl" id="ENSMODT00000026988.4">
    <property type="protein sequence ID" value="ENSMODP00000026513.3"/>
    <property type="gene ID" value="ENSMODG00000021213.4"/>
</dbReference>
<dbReference type="KEGG" id="mdo:100021609"/>
<keyword evidence="4 6" id="KW-1133">Transmembrane helix</keyword>
<dbReference type="FunCoup" id="F6UGK4">
    <property type="interactions" value="4"/>
</dbReference>
<feature type="transmembrane region" description="Helical" evidence="6">
    <location>
        <begin position="82"/>
        <end position="109"/>
    </location>
</feature>
<evidence type="ECO:0000256" key="2">
    <source>
        <dbReference type="ARBA" id="ARBA00006193"/>
    </source>
</evidence>
<accession>F6UGK4</accession>
<dbReference type="OrthoDB" id="9937421at2759"/>
<dbReference type="Pfam" id="PF05805">
    <property type="entry name" value="L6_membrane"/>
    <property type="match status" value="1"/>
</dbReference>
<dbReference type="GO" id="GO:0045861">
    <property type="term" value="P:negative regulation of proteolysis"/>
    <property type="evidence" value="ECO:0007669"/>
    <property type="project" value="Ensembl"/>
</dbReference>
<dbReference type="STRING" id="13616.ENSMODP00000026513"/>
<protein>
    <submittedName>
        <fullName evidence="7">Transmembrane 4 L six family member 20</fullName>
    </submittedName>
</protein>
<dbReference type="eggNOG" id="ENOG502RZTZ">
    <property type="taxonomic scope" value="Eukaryota"/>
</dbReference>
<evidence type="ECO:0000256" key="1">
    <source>
        <dbReference type="ARBA" id="ARBA00004141"/>
    </source>
</evidence>
<dbReference type="GO" id="GO:0005886">
    <property type="term" value="C:plasma membrane"/>
    <property type="evidence" value="ECO:0007669"/>
    <property type="project" value="Ensembl"/>
</dbReference>
<dbReference type="GeneTree" id="ENSGT01030000234590"/>
<gene>
    <name evidence="7" type="primary">TM4SF20</name>
</gene>
<dbReference type="Proteomes" id="UP000002280">
    <property type="component" value="Chromosome 7"/>
</dbReference>
<organism evidence="7 8">
    <name type="scientific">Monodelphis domestica</name>
    <name type="common">Gray short-tailed opossum</name>
    <dbReference type="NCBI Taxonomy" id="13616"/>
    <lineage>
        <taxon>Eukaryota</taxon>
        <taxon>Metazoa</taxon>
        <taxon>Chordata</taxon>
        <taxon>Craniata</taxon>
        <taxon>Vertebrata</taxon>
        <taxon>Euteleostomi</taxon>
        <taxon>Mammalia</taxon>
        <taxon>Metatheria</taxon>
        <taxon>Didelphimorphia</taxon>
        <taxon>Didelphidae</taxon>
        <taxon>Monodelphis</taxon>
    </lineage>
</organism>
<reference evidence="7" key="3">
    <citation type="submission" date="2025-09" db="UniProtKB">
        <authorList>
            <consortium name="Ensembl"/>
        </authorList>
    </citation>
    <scope>IDENTIFICATION</scope>
</reference>
<comment type="subcellular location">
    <subcellularLocation>
        <location evidence="1">Membrane</location>
        <topology evidence="1">Multi-pass membrane protein</topology>
    </subcellularLocation>
</comment>
<feature type="transmembrane region" description="Helical" evidence="6">
    <location>
        <begin position="50"/>
        <end position="70"/>
    </location>
</feature>
<reference evidence="7 8" key="1">
    <citation type="journal article" date="2007" name="Nature">
        <title>Genome of the marsupial Monodelphis domestica reveals innovation in non-coding sequences.</title>
        <authorList>
            <person name="Mikkelsen T.S."/>
            <person name="Wakefield M.J."/>
            <person name="Aken B."/>
            <person name="Amemiya C.T."/>
            <person name="Chang J.L."/>
            <person name="Duke S."/>
            <person name="Garber M."/>
            <person name="Gentles A.J."/>
            <person name="Goodstadt L."/>
            <person name="Heger A."/>
            <person name="Jurka J."/>
            <person name="Kamal M."/>
            <person name="Mauceli E."/>
            <person name="Searle S.M."/>
            <person name="Sharpe T."/>
            <person name="Baker M.L."/>
            <person name="Batzer M.A."/>
            <person name="Benos P.V."/>
            <person name="Belov K."/>
            <person name="Clamp M."/>
            <person name="Cook A."/>
            <person name="Cuff J."/>
            <person name="Das R."/>
            <person name="Davidow L."/>
            <person name="Deakin J.E."/>
            <person name="Fazzari M.J."/>
            <person name="Glass J.L."/>
            <person name="Grabherr M."/>
            <person name="Greally J.M."/>
            <person name="Gu W."/>
            <person name="Hore T.A."/>
            <person name="Huttley G.A."/>
            <person name="Kleber M."/>
            <person name="Jirtle R.L."/>
            <person name="Koina E."/>
            <person name="Lee J.T."/>
            <person name="Mahony S."/>
            <person name="Marra M.A."/>
            <person name="Miller R.D."/>
            <person name="Nicholls R.D."/>
            <person name="Oda M."/>
            <person name="Papenfuss A.T."/>
            <person name="Parra Z.E."/>
            <person name="Pollock D.D."/>
            <person name="Ray D.A."/>
            <person name="Schein J.E."/>
            <person name="Speed T.P."/>
            <person name="Thompson K."/>
            <person name="VandeBerg J.L."/>
            <person name="Wade C.M."/>
            <person name="Walker J.A."/>
            <person name="Waters P.D."/>
            <person name="Webber C."/>
            <person name="Weidman J.R."/>
            <person name="Xie X."/>
            <person name="Zody M.C."/>
            <person name="Baldwin J."/>
            <person name="Abdouelleil A."/>
            <person name="Abdulkadir J."/>
            <person name="Abebe A."/>
            <person name="Abera B."/>
            <person name="Abreu J."/>
            <person name="Acer S.C."/>
            <person name="Aftuck L."/>
            <person name="Alexander A."/>
            <person name="An P."/>
            <person name="Anderson E."/>
            <person name="Anderson S."/>
            <person name="Arachi H."/>
            <person name="Azer M."/>
            <person name="Bachantsang P."/>
            <person name="Barry A."/>
            <person name="Bayul T."/>
            <person name="Berlin A."/>
            <person name="Bessette D."/>
            <person name="Bloom T."/>
            <person name="Bloom T."/>
            <person name="Boguslavskiy L."/>
            <person name="Bonnet C."/>
            <person name="Boukhgalter B."/>
            <person name="Bourzgui I."/>
            <person name="Brown A."/>
            <person name="Cahill P."/>
            <person name="Channer S."/>
            <person name="Cheshatsang Y."/>
            <person name="Chuda L."/>
            <person name="Citroen M."/>
            <person name="Collymore A."/>
            <person name="Cooke P."/>
            <person name="Costello M."/>
            <person name="D'Aco K."/>
            <person name="Daza R."/>
            <person name="De Haan G."/>
            <person name="DeGray S."/>
            <person name="DeMaso C."/>
            <person name="Dhargay N."/>
            <person name="Dooley K."/>
            <person name="Dooley E."/>
            <person name="Doricent M."/>
            <person name="Dorje P."/>
            <person name="Dorjee K."/>
            <person name="Dupes A."/>
            <person name="Elong R."/>
            <person name="Falk J."/>
            <person name="Farina A."/>
            <person name="Faro S."/>
            <person name="Ferguson D."/>
            <person name="Fisher S."/>
            <person name="Foley C.D."/>
            <person name="Franke A."/>
            <person name="Friedrich D."/>
            <person name="Gadbois L."/>
            <person name="Gearin G."/>
            <person name="Gearin C.R."/>
            <person name="Giannoukos G."/>
            <person name="Goode T."/>
            <person name="Graham J."/>
            <person name="Grandbois E."/>
            <person name="Grewal S."/>
            <person name="Gyaltsen K."/>
            <person name="Hafez N."/>
            <person name="Hagos B."/>
            <person name="Hall J."/>
            <person name="Henson C."/>
            <person name="Hollinger A."/>
            <person name="Honan T."/>
            <person name="Huard M.D."/>
            <person name="Hughes L."/>
            <person name="Hurhula B."/>
            <person name="Husby M.E."/>
            <person name="Kamat A."/>
            <person name="Kanga B."/>
            <person name="Kashin S."/>
            <person name="Khazanovich D."/>
            <person name="Kisner P."/>
            <person name="Lance K."/>
            <person name="Lara M."/>
            <person name="Lee W."/>
            <person name="Lennon N."/>
            <person name="Letendre F."/>
            <person name="LeVine R."/>
            <person name="Lipovsky A."/>
            <person name="Liu X."/>
            <person name="Liu J."/>
            <person name="Liu S."/>
            <person name="Lokyitsang T."/>
            <person name="Lokyitsang Y."/>
            <person name="Lubonja R."/>
            <person name="Lui A."/>
            <person name="MacDonald P."/>
            <person name="Magnisalis V."/>
            <person name="Maru K."/>
            <person name="Matthews C."/>
            <person name="McCusker W."/>
            <person name="McDonough S."/>
            <person name="Mehta T."/>
            <person name="Meldrim J."/>
            <person name="Meneus L."/>
            <person name="Mihai O."/>
            <person name="Mihalev A."/>
            <person name="Mihova T."/>
            <person name="Mittelman R."/>
            <person name="Mlenga V."/>
            <person name="Montmayeur A."/>
            <person name="Mulrain L."/>
            <person name="Navidi A."/>
            <person name="Naylor J."/>
            <person name="Negash T."/>
            <person name="Nguyen T."/>
            <person name="Nguyen N."/>
            <person name="Nicol R."/>
            <person name="Norbu C."/>
            <person name="Norbu N."/>
            <person name="Novod N."/>
            <person name="O'Neill B."/>
            <person name="Osman S."/>
            <person name="Markiewicz E."/>
            <person name="Oyono O.L."/>
            <person name="Patti C."/>
            <person name="Phunkhang P."/>
            <person name="Pierre F."/>
            <person name="Priest M."/>
            <person name="Raghuraman S."/>
            <person name="Rege F."/>
            <person name="Reyes R."/>
            <person name="Rise C."/>
            <person name="Rogov P."/>
            <person name="Ross K."/>
            <person name="Ryan E."/>
            <person name="Settipalli S."/>
            <person name="Shea T."/>
            <person name="Sherpa N."/>
            <person name="Shi L."/>
            <person name="Shih D."/>
            <person name="Sparrow T."/>
            <person name="Spaulding J."/>
            <person name="Stalker J."/>
            <person name="Stange-Thomann N."/>
            <person name="Stavropoulos S."/>
            <person name="Stone C."/>
            <person name="Strader C."/>
            <person name="Tesfaye S."/>
            <person name="Thomson T."/>
            <person name="Thoulutsang Y."/>
            <person name="Thoulutsang D."/>
            <person name="Topham K."/>
            <person name="Topping I."/>
            <person name="Tsamla T."/>
            <person name="Vassiliev H."/>
            <person name="Vo A."/>
            <person name="Wangchuk T."/>
            <person name="Wangdi T."/>
            <person name="Weiand M."/>
            <person name="Wilkinson J."/>
            <person name="Wilson A."/>
            <person name="Yadav S."/>
            <person name="Young G."/>
            <person name="Yu Q."/>
            <person name="Zembek L."/>
            <person name="Zhong D."/>
            <person name="Zimmer A."/>
            <person name="Zwirko Z."/>
            <person name="Jaffe D.B."/>
            <person name="Alvarez P."/>
            <person name="Brockman W."/>
            <person name="Butler J."/>
            <person name="Chin C."/>
            <person name="Gnerre S."/>
            <person name="MacCallum I."/>
            <person name="Graves J.A."/>
            <person name="Ponting C.P."/>
            <person name="Breen M."/>
            <person name="Samollow P.B."/>
            <person name="Lander E.S."/>
            <person name="Lindblad-Toh K."/>
        </authorList>
    </citation>
    <scope>NUCLEOTIDE SEQUENCE [LARGE SCALE GENOMIC DNA]</scope>
</reference>
<dbReference type="PANTHER" id="PTHR14198">
    <property type="entry name" value="TRANSMEMBRANE 4 L6 FAMILY MEMBER 1-RELATED"/>
    <property type="match status" value="1"/>
</dbReference>
<proteinExistence type="inferred from homology"/>
<dbReference type="InParanoid" id="F6UGK4"/>
<dbReference type="InterPro" id="IPR008661">
    <property type="entry name" value="L6_membrane"/>
</dbReference>
<dbReference type="Bgee" id="ENSMODG00000021213">
    <property type="expression patterns" value="Expressed in spermatocyte and 20 other cell types or tissues"/>
</dbReference>
<keyword evidence="5 6" id="KW-0472">Membrane</keyword>
<feature type="transmembrane region" description="Helical" evidence="6">
    <location>
        <begin position="185"/>
        <end position="218"/>
    </location>
</feature>
<dbReference type="GO" id="GO:0016020">
    <property type="term" value="C:membrane"/>
    <property type="evidence" value="ECO:0000318"/>
    <property type="project" value="GO_Central"/>
</dbReference>
<evidence type="ECO:0000256" key="3">
    <source>
        <dbReference type="ARBA" id="ARBA00022692"/>
    </source>
</evidence>
<keyword evidence="3 6" id="KW-0812">Transmembrane</keyword>
<name>F6UGK4_MONDO</name>
<dbReference type="RefSeq" id="XP_001373711.1">
    <property type="nucleotide sequence ID" value="XM_001373674.4"/>
</dbReference>
<evidence type="ECO:0000256" key="5">
    <source>
        <dbReference type="ARBA" id="ARBA00023136"/>
    </source>
</evidence>
<keyword evidence="8" id="KW-1185">Reference proteome</keyword>
<sequence>MTCYDGWTSCNGFSLLVLLILAIALNIIPLAVYTVERNEKFRNPISCFEWFFPGVIGAGLLAIPATVMTLSARKRNCCNNRFGMFLSSVLSLVTIGGAFYCMLTSLMALSEGPLICNYHGNSTVQCDLSMAMKNISNIRNQFDLQWFYFPTCQPGYRNSSAIDFNTNSFQSKGFTFSSEENRHRVIHFTVFAGLFLVAVLEIFFSFSQIVIGLYGCLLGVSKKEKW</sequence>
<evidence type="ECO:0000256" key="4">
    <source>
        <dbReference type="ARBA" id="ARBA00022989"/>
    </source>
</evidence>
<dbReference type="PANTHER" id="PTHR14198:SF17">
    <property type="entry name" value="TRANSMEMBRANE 4 L6 FAMILY MEMBER 20"/>
    <property type="match status" value="1"/>
</dbReference>
<dbReference type="HOGENOM" id="CLU_105103_0_0_1"/>
<evidence type="ECO:0000256" key="6">
    <source>
        <dbReference type="SAM" id="Phobius"/>
    </source>
</evidence>
<dbReference type="GO" id="GO:0005925">
    <property type="term" value="C:focal adhesion"/>
    <property type="evidence" value="ECO:0007669"/>
    <property type="project" value="Ensembl"/>
</dbReference>
<dbReference type="AlphaFoldDB" id="F6UGK4"/>
<evidence type="ECO:0000313" key="8">
    <source>
        <dbReference type="Proteomes" id="UP000002280"/>
    </source>
</evidence>
<dbReference type="CTD" id="79853"/>
<dbReference type="GO" id="GO:0005789">
    <property type="term" value="C:endoplasmic reticulum membrane"/>
    <property type="evidence" value="ECO:0007669"/>
    <property type="project" value="Ensembl"/>
</dbReference>
<reference evidence="7" key="2">
    <citation type="submission" date="2025-08" db="UniProtKB">
        <authorList>
            <consortium name="Ensembl"/>
        </authorList>
    </citation>
    <scope>IDENTIFICATION</scope>
</reference>
<dbReference type="GeneID" id="100021609"/>
<dbReference type="OMA" id="LEGPLMC"/>
<feature type="transmembrane region" description="Helical" evidence="6">
    <location>
        <begin position="12"/>
        <end position="35"/>
    </location>
</feature>
<comment type="similarity">
    <text evidence="2">Belongs to the L6 tetraspanin family.</text>
</comment>